<evidence type="ECO:0000259" key="11">
    <source>
        <dbReference type="Pfam" id="PF12022"/>
    </source>
</evidence>
<keyword evidence="13" id="KW-1185">Reference proteome</keyword>
<evidence type="ECO:0000256" key="5">
    <source>
        <dbReference type="ARBA" id="ARBA00022927"/>
    </source>
</evidence>
<dbReference type="GO" id="GO:0017119">
    <property type="term" value="C:Golgi transport complex"/>
    <property type="evidence" value="ECO:0007669"/>
    <property type="project" value="TreeGrafter"/>
</dbReference>
<dbReference type="InterPro" id="IPR024603">
    <property type="entry name" value="COG_complex_COG2_C"/>
</dbReference>
<evidence type="ECO:0000256" key="7">
    <source>
        <dbReference type="ARBA" id="ARBA00023136"/>
    </source>
</evidence>
<feature type="region of interest" description="Disordered" evidence="9">
    <location>
        <begin position="309"/>
        <end position="332"/>
    </location>
</feature>
<keyword evidence="6" id="KW-0333">Golgi apparatus</keyword>
<keyword evidence="4" id="KW-0813">Transport</keyword>
<name>A0A9W8BC31_9FUNG</name>
<evidence type="ECO:0000313" key="13">
    <source>
        <dbReference type="Proteomes" id="UP001151582"/>
    </source>
</evidence>
<evidence type="ECO:0000259" key="10">
    <source>
        <dbReference type="Pfam" id="PF06148"/>
    </source>
</evidence>
<dbReference type="GO" id="GO:0000139">
    <property type="term" value="C:Golgi membrane"/>
    <property type="evidence" value="ECO:0007669"/>
    <property type="project" value="UniProtKB-SubCell"/>
</dbReference>
<accession>A0A9W8BC31</accession>
<dbReference type="Proteomes" id="UP001151582">
    <property type="component" value="Unassembled WGS sequence"/>
</dbReference>
<dbReference type="Pfam" id="PF06148">
    <property type="entry name" value="COG2_N"/>
    <property type="match status" value="1"/>
</dbReference>
<dbReference type="OrthoDB" id="332281at2759"/>
<dbReference type="Pfam" id="PF12022">
    <property type="entry name" value="COG2_C"/>
    <property type="match status" value="1"/>
</dbReference>
<comment type="similarity">
    <text evidence="2">Belongs to the COG2 family.</text>
</comment>
<dbReference type="PANTHER" id="PTHR12961">
    <property type="entry name" value="CONSERVED OLIGOMERIC GOLGI COMPLEX COMPONENT 2"/>
    <property type="match status" value="1"/>
</dbReference>
<dbReference type="EMBL" id="JANBQB010000007">
    <property type="protein sequence ID" value="KAJ1984971.1"/>
    <property type="molecule type" value="Genomic_DNA"/>
</dbReference>
<evidence type="ECO:0000313" key="12">
    <source>
        <dbReference type="EMBL" id="KAJ1984971.1"/>
    </source>
</evidence>
<evidence type="ECO:0000256" key="4">
    <source>
        <dbReference type="ARBA" id="ARBA00022448"/>
    </source>
</evidence>
<dbReference type="GO" id="GO:0006891">
    <property type="term" value="P:intra-Golgi vesicle-mediated transport"/>
    <property type="evidence" value="ECO:0007669"/>
    <property type="project" value="TreeGrafter"/>
</dbReference>
<proteinExistence type="inferred from homology"/>
<dbReference type="InterPro" id="IPR009316">
    <property type="entry name" value="COG2"/>
</dbReference>
<evidence type="ECO:0000256" key="8">
    <source>
        <dbReference type="ARBA" id="ARBA00031344"/>
    </source>
</evidence>
<keyword evidence="5" id="KW-0653">Protein transport</keyword>
<evidence type="ECO:0000256" key="3">
    <source>
        <dbReference type="ARBA" id="ARBA00020977"/>
    </source>
</evidence>
<evidence type="ECO:0000256" key="6">
    <source>
        <dbReference type="ARBA" id="ARBA00023034"/>
    </source>
</evidence>
<evidence type="ECO:0000256" key="1">
    <source>
        <dbReference type="ARBA" id="ARBA00004395"/>
    </source>
</evidence>
<protein>
    <recommendedName>
        <fullName evidence="3">Conserved oligomeric Golgi complex subunit 2</fullName>
    </recommendedName>
    <alternativeName>
        <fullName evidence="8">Component of oligomeric Golgi complex 2</fullName>
    </alternativeName>
</protein>
<gene>
    <name evidence="12" type="ORF">H4R34_000314</name>
</gene>
<feature type="domain" description="COG complex component COG2 C-terminal" evidence="11">
    <location>
        <begin position="505"/>
        <end position="877"/>
    </location>
</feature>
<keyword evidence="7" id="KW-0472">Membrane</keyword>
<dbReference type="GO" id="GO:0015031">
    <property type="term" value="P:protein transport"/>
    <property type="evidence" value="ECO:0007669"/>
    <property type="project" value="UniProtKB-KW"/>
</dbReference>
<organism evidence="12 13">
    <name type="scientific">Dimargaris verticillata</name>
    <dbReference type="NCBI Taxonomy" id="2761393"/>
    <lineage>
        <taxon>Eukaryota</taxon>
        <taxon>Fungi</taxon>
        <taxon>Fungi incertae sedis</taxon>
        <taxon>Zoopagomycota</taxon>
        <taxon>Kickxellomycotina</taxon>
        <taxon>Dimargaritomycetes</taxon>
        <taxon>Dimargaritales</taxon>
        <taxon>Dimargaritaceae</taxon>
        <taxon>Dimargaris</taxon>
    </lineage>
</organism>
<sequence>MGRAGRHCNTQQAHVQRIGLYLSYPVDPVLVVQLESMASDAPGPIPTPFTLAAYLRPRRHQPLAGLSSELRGYEHTLHAELIALINQEYPSFLQLVAGLTGVQDTLTPLSTPWQEIRTPLLQCQTQTTDLLQQLEDRLALRAQLRAKRLALQRMAGIAQSVATLERWLLELDQIEAATHRHHSPALGGLPPMARSQTTTITITTPPPRAPRPRKALLDDLTVLPPEKPLPVYPSDLIMKHLERIALEFNQVQYLVKKCPKSAFIGRLQPRIHAIRDQLEAHLQDAFTQLLTAVTMTPKYAPAGRQCTLGSSQADHTAPSPIPPSTATHSLRPTRFPLPPAPIHPEPAVGDRLTQCLRIYMALDRLGVARSLLQQKVVDPLLAESLDQATGSAQGPPVLTTQHHYAFALTTTLQGLVHQVWPVHLVCETHVPAASLQVFTAVVWPRLVVCLSQGWLGAVNNPGLPERFHSAYRTTMEFVDAIMALFLSPTQRVEFTESDSYRQFGKQWQLPAYFTICSKEILAPLDAALSQVQRLHNLDSLWAMSEAEHLAQLGAVAQQPWTVAAERRCYRLASTAAVWDALAASTATTVYLPTLATRFWKLMLQCMTRYNTWLDHLVEPLYRCFQLPPPTACADQAPVADLADPPQLARSVELASVPPTDAANDYVPLNITHAATLPSALRHDAVLPILLYLLADSTRLGRTIATHLWSHRLTSVMADDPTIGQMEQINRFLQTLTILSRMGVVLCQAVAAHLAKQAIEVYLQVRQITSQYRHTAKASPTTPSAYVVRGLAPLRDWLATCPSNLLPDVWQQCIVAWTLQTMVASYGQLLVELLNTLKRTEESLLKLRRAKRLPPSSVQGAATASDEAKIRQQITLDVAEFEQQLASFDAGPGVVAGLHWLRQQVQPLL</sequence>
<dbReference type="PANTHER" id="PTHR12961:SF0">
    <property type="entry name" value="CONSERVED OLIGOMERIC GOLGI COMPLEX SUBUNIT 2"/>
    <property type="match status" value="1"/>
</dbReference>
<evidence type="ECO:0000256" key="9">
    <source>
        <dbReference type="SAM" id="MobiDB-lite"/>
    </source>
</evidence>
<dbReference type="AlphaFoldDB" id="A0A9W8BC31"/>
<dbReference type="InterPro" id="IPR024602">
    <property type="entry name" value="COG_su2_N"/>
</dbReference>
<comment type="caution">
    <text evidence="12">The sequence shown here is derived from an EMBL/GenBank/DDBJ whole genome shotgun (WGS) entry which is preliminary data.</text>
</comment>
<feature type="domain" description="Conserved oligomeric Golgi complex subunit 2 N-terminal" evidence="10">
    <location>
        <begin position="49"/>
        <end position="107"/>
    </location>
</feature>
<comment type="subcellular location">
    <subcellularLocation>
        <location evidence="1">Golgi apparatus membrane</location>
        <topology evidence="1">Peripheral membrane protein</topology>
    </subcellularLocation>
</comment>
<dbReference type="GO" id="GO:0007030">
    <property type="term" value="P:Golgi organization"/>
    <property type="evidence" value="ECO:0007669"/>
    <property type="project" value="InterPro"/>
</dbReference>
<evidence type="ECO:0000256" key="2">
    <source>
        <dbReference type="ARBA" id="ARBA00007603"/>
    </source>
</evidence>
<reference evidence="12" key="1">
    <citation type="submission" date="2022-07" db="EMBL/GenBank/DDBJ databases">
        <title>Phylogenomic reconstructions and comparative analyses of Kickxellomycotina fungi.</title>
        <authorList>
            <person name="Reynolds N.K."/>
            <person name="Stajich J.E."/>
            <person name="Barry K."/>
            <person name="Grigoriev I.V."/>
            <person name="Crous P."/>
            <person name="Smith M.E."/>
        </authorList>
    </citation>
    <scope>NUCLEOTIDE SEQUENCE</scope>
    <source>
        <strain evidence="12">RSA 567</strain>
    </source>
</reference>